<gene>
    <name evidence="10" type="ORF">QNI16_08940</name>
    <name evidence="11" type="ORF">QNI19_10885</name>
</gene>
<dbReference type="Proteomes" id="UP001228581">
    <property type="component" value="Unassembled WGS sequence"/>
</dbReference>
<dbReference type="InterPro" id="IPR003838">
    <property type="entry name" value="ABC3_permease_C"/>
</dbReference>
<comment type="caution">
    <text evidence="10">The sequence shown here is derived from an EMBL/GenBank/DDBJ whole genome shotgun (WGS) entry which is preliminary data.</text>
</comment>
<feature type="transmembrane region" description="Helical" evidence="7">
    <location>
        <begin position="290"/>
        <end position="312"/>
    </location>
</feature>
<evidence type="ECO:0000313" key="11">
    <source>
        <dbReference type="EMBL" id="MDJ1493437.1"/>
    </source>
</evidence>
<organism evidence="10 13">
    <name type="scientific">Xanthocytophaga flava</name>
    <dbReference type="NCBI Taxonomy" id="3048013"/>
    <lineage>
        <taxon>Bacteria</taxon>
        <taxon>Pseudomonadati</taxon>
        <taxon>Bacteroidota</taxon>
        <taxon>Cytophagia</taxon>
        <taxon>Cytophagales</taxon>
        <taxon>Rhodocytophagaceae</taxon>
        <taxon>Xanthocytophaga</taxon>
    </lineage>
</organism>
<evidence type="ECO:0000256" key="3">
    <source>
        <dbReference type="ARBA" id="ARBA00022692"/>
    </source>
</evidence>
<keyword evidence="3 7" id="KW-0812">Transmembrane</keyword>
<keyword evidence="2" id="KW-1003">Cell membrane</keyword>
<dbReference type="AlphaFoldDB" id="A0AAE3QPP8"/>
<comment type="similarity">
    <text evidence="6">Belongs to the ABC-4 integral membrane protein family.</text>
</comment>
<comment type="subcellular location">
    <subcellularLocation>
        <location evidence="1">Cell membrane</location>
        <topology evidence="1">Multi-pass membrane protein</topology>
    </subcellularLocation>
</comment>
<evidence type="ECO:0000313" key="13">
    <source>
        <dbReference type="Proteomes" id="UP001241110"/>
    </source>
</evidence>
<evidence type="ECO:0000256" key="1">
    <source>
        <dbReference type="ARBA" id="ARBA00004651"/>
    </source>
</evidence>
<evidence type="ECO:0000259" key="8">
    <source>
        <dbReference type="Pfam" id="PF02687"/>
    </source>
</evidence>
<evidence type="ECO:0000256" key="5">
    <source>
        <dbReference type="ARBA" id="ARBA00023136"/>
    </source>
</evidence>
<feature type="transmembrane region" description="Helical" evidence="7">
    <location>
        <begin position="370"/>
        <end position="394"/>
    </location>
</feature>
<dbReference type="InterPro" id="IPR050250">
    <property type="entry name" value="Macrolide_Exporter_MacB"/>
</dbReference>
<reference evidence="10 12" key="1">
    <citation type="submission" date="2023-05" db="EMBL/GenBank/DDBJ databases">
        <authorList>
            <person name="Zhang X."/>
        </authorList>
    </citation>
    <scope>NUCLEOTIDE SEQUENCE</scope>
    <source>
        <strain evidence="11 12">DM2B3-1</strain>
        <strain evidence="10">YF14B1</strain>
    </source>
</reference>
<evidence type="ECO:0000256" key="7">
    <source>
        <dbReference type="SAM" id="Phobius"/>
    </source>
</evidence>
<evidence type="ECO:0000313" key="12">
    <source>
        <dbReference type="Proteomes" id="UP001228581"/>
    </source>
</evidence>
<keyword evidence="12" id="KW-1185">Reference proteome</keyword>
<dbReference type="PANTHER" id="PTHR30572:SF4">
    <property type="entry name" value="ABC TRANSPORTER PERMEASE YTRF"/>
    <property type="match status" value="1"/>
</dbReference>
<keyword evidence="5 7" id="KW-0472">Membrane</keyword>
<dbReference type="Pfam" id="PF12704">
    <property type="entry name" value="MacB_PCD"/>
    <property type="match status" value="1"/>
</dbReference>
<dbReference type="GO" id="GO:0005886">
    <property type="term" value="C:plasma membrane"/>
    <property type="evidence" value="ECO:0007669"/>
    <property type="project" value="UniProtKB-SubCell"/>
</dbReference>
<dbReference type="PANTHER" id="PTHR30572">
    <property type="entry name" value="MEMBRANE COMPONENT OF TRANSPORTER-RELATED"/>
    <property type="match status" value="1"/>
</dbReference>
<accession>A0AAE3QPP8</accession>
<dbReference type="Pfam" id="PF02687">
    <property type="entry name" value="FtsX"/>
    <property type="match status" value="1"/>
</dbReference>
<evidence type="ECO:0000256" key="6">
    <source>
        <dbReference type="ARBA" id="ARBA00038076"/>
    </source>
</evidence>
<feature type="domain" description="MacB-like periplasmic core" evidence="9">
    <location>
        <begin position="21"/>
        <end position="247"/>
    </location>
</feature>
<protein>
    <submittedName>
        <fullName evidence="10">ABC transporter permease</fullName>
    </submittedName>
</protein>
<feature type="domain" description="ABC3 transporter permease C-terminal" evidence="8">
    <location>
        <begin position="290"/>
        <end position="404"/>
    </location>
</feature>
<evidence type="ECO:0000259" key="9">
    <source>
        <dbReference type="Pfam" id="PF12704"/>
    </source>
</evidence>
<sequence length="411" mass="44590">MNLTENIKEGLRSIQGNLLRTILTALIITIGITALVGILTAIEGIRAQVDSSFSSLGANSFTLEGTRWWRRQNAGRNEKIYPPLEYREAKKFMEEYTFSPTVTVNTMVSGNVEAKYLSKKTNPNSRLMGGNNQYIAIKGYKLSSGREFSNPEMKYAGLVAIIGSEVQSTLFDKVDPLGKEVVVKGLRFKVIGVLEKAGGMFGGGGADRTILVPLETARKVPSNFDLTYDITVSVPKVEDLDEAIGEATGLMRAIRHDRPGQPDSFEIESSGSLREELDGITGALKIGGGVIGFVTLLGAAICLMNIMMVSVTERTREIGIRKALGATPLRIRQQFLIEAIVICQLGGIAGVLLGILVGNGMSSLLGANNFVVPWFWMILGLIVCVTVGLIAGYYPAYRASKLDPIESLRYE</sequence>
<dbReference type="EMBL" id="JASJOS010000003">
    <property type="protein sequence ID" value="MDJ1480609.1"/>
    <property type="molecule type" value="Genomic_DNA"/>
</dbReference>
<dbReference type="InterPro" id="IPR025857">
    <property type="entry name" value="MacB_PCD"/>
</dbReference>
<proteinExistence type="inferred from homology"/>
<feature type="transmembrane region" description="Helical" evidence="7">
    <location>
        <begin position="335"/>
        <end position="358"/>
    </location>
</feature>
<evidence type="ECO:0000256" key="4">
    <source>
        <dbReference type="ARBA" id="ARBA00022989"/>
    </source>
</evidence>
<dbReference type="Proteomes" id="UP001241110">
    <property type="component" value="Unassembled WGS sequence"/>
</dbReference>
<name>A0AAE3QPP8_9BACT</name>
<dbReference type="EMBL" id="JASJOT010000005">
    <property type="protein sequence ID" value="MDJ1493437.1"/>
    <property type="molecule type" value="Genomic_DNA"/>
</dbReference>
<feature type="transmembrane region" description="Helical" evidence="7">
    <location>
        <begin position="21"/>
        <end position="42"/>
    </location>
</feature>
<dbReference type="RefSeq" id="WP_313977415.1">
    <property type="nucleotide sequence ID" value="NZ_JASJOR010000006.1"/>
</dbReference>
<evidence type="ECO:0000313" key="10">
    <source>
        <dbReference type="EMBL" id="MDJ1480609.1"/>
    </source>
</evidence>
<evidence type="ECO:0000256" key="2">
    <source>
        <dbReference type="ARBA" id="ARBA00022475"/>
    </source>
</evidence>
<keyword evidence="4 7" id="KW-1133">Transmembrane helix</keyword>
<dbReference type="GO" id="GO:0022857">
    <property type="term" value="F:transmembrane transporter activity"/>
    <property type="evidence" value="ECO:0007669"/>
    <property type="project" value="TreeGrafter"/>
</dbReference>